<evidence type="ECO:0000256" key="4">
    <source>
        <dbReference type="ARBA" id="ARBA00022475"/>
    </source>
</evidence>
<dbReference type="InterPro" id="IPR051469">
    <property type="entry name" value="FliN/MopA/SpaO"/>
</dbReference>
<comment type="subcellular location">
    <subcellularLocation>
        <location evidence="1">Cell membrane</location>
        <topology evidence="1">Peripheral membrane protein</topology>
        <orientation evidence="1">Cytoplasmic side</orientation>
    </subcellularLocation>
</comment>
<keyword evidence="6" id="KW-0283">Flagellar rotation</keyword>
<dbReference type="InterPro" id="IPR012826">
    <property type="entry name" value="FliN"/>
</dbReference>
<dbReference type="InterPro" id="IPR001543">
    <property type="entry name" value="FliN-like_C"/>
</dbReference>
<dbReference type="PANTHER" id="PTHR43484">
    <property type="match status" value="1"/>
</dbReference>
<evidence type="ECO:0000259" key="9">
    <source>
        <dbReference type="Pfam" id="PF01052"/>
    </source>
</evidence>
<keyword evidence="7" id="KW-0472">Membrane</keyword>
<dbReference type="NCBIfam" id="TIGR02480">
    <property type="entry name" value="fliN"/>
    <property type="match status" value="1"/>
</dbReference>
<dbReference type="PRINTS" id="PR00956">
    <property type="entry name" value="FLGMOTORFLIN"/>
</dbReference>
<proteinExistence type="inferred from homology"/>
<dbReference type="Gene3D" id="2.30.330.10">
    <property type="entry name" value="SpoA-like"/>
    <property type="match status" value="1"/>
</dbReference>
<comment type="similarity">
    <text evidence="2">Belongs to the FliN/MopA/SpaO family.</text>
</comment>
<protein>
    <recommendedName>
        <fullName evidence="3">Flagellar motor switch protein FliN</fullName>
    </recommendedName>
</protein>
<keyword evidence="4" id="KW-1003">Cell membrane</keyword>
<dbReference type="GO" id="GO:0006935">
    <property type="term" value="P:chemotaxis"/>
    <property type="evidence" value="ECO:0007669"/>
    <property type="project" value="UniProtKB-KW"/>
</dbReference>
<evidence type="ECO:0000256" key="8">
    <source>
        <dbReference type="SAM" id="MobiDB-lite"/>
    </source>
</evidence>
<keyword evidence="10" id="KW-0966">Cell projection</keyword>
<dbReference type="GO" id="GO:0005886">
    <property type="term" value="C:plasma membrane"/>
    <property type="evidence" value="ECO:0007669"/>
    <property type="project" value="UniProtKB-SubCell"/>
</dbReference>
<evidence type="ECO:0000256" key="3">
    <source>
        <dbReference type="ARBA" id="ARBA00021897"/>
    </source>
</evidence>
<keyword evidence="10" id="KW-0969">Cilium</keyword>
<gene>
    <name evidence="10" type="primary">fliN</name>
    <name evidence="10" type="ORF">ENO47_02775</name>
</gene>
<feature type="compositionally biased region" description="Basic and acidic residues" evidence="8">
    <location>
        <begin position="18"/>
        <end position="36"/>
    </location>
</feature>
<dbReference type="Pfam" id="PF01052">
    <property type="entry name" value="FliMN_C"/>
    <property type="match status" value="1"/>
</dbReference>
<keyword evidence="5" id="KW-0145">Chemotaxis</keyword>
<keyword evidence="10" id="KW-0282">Flagellum</keyword>
<accession>A0A7C2Z2U0</accession>
<dbReference type="InterPro" id="IPR036429">
    <property type="entry name" value="SpoA-like_sf"/>
</dbReference>
<dbReference type="InterPro" id="IPR001172">
    <property type="entry name" value="FliN_T3SS_HrcQb"/>
</dbReference>
<evidence type="ECO:0000256" key="7">
    <source>
        <dbReference type="ARBA" id="ARBA00023136"/>
    </source>
</evidence>
<organism evidence="10">
    <name type="scientific">Hydrogenobacter sp</name>
    <dbReference type="NCBI Taxonomy" id="2152829"/>
    <lineage>
        <taxon>Bacteria</taxon>
        <taxon>Pseudomonadati</taxon>
        <taxon>Aquificota</taxon>
        <taxon>Aquificia</taxon>
        <taxon>Aquificales</taxon>
        <taxon>Aquificaceae</taxon>
        <taxon>Hydrogenobacter</taxon>
    </lineage>
</organism>
<name>A0A7C2Z2U0_9AQUI</name>
<evidence type="ECO:0000256" key="1">
    <source>
        <dbReference type="ARBA" id="ARBA00004413"/>
    </source>
</evidence>
<dbReference type="EMBL" id="DSFP01000030">
    <property type="protein sequence ID" value="HEW45583.1"/>
    <property type="molecule type" value="Genomic_DNA"/>
</dbReference>
<evidence type="ECO:0000313" key="10">
    <source>
        <dbReference type="EMBL" id="HEW45583.1"/>
    </source>
</evidence>
<evidence type="ECO:0000256" key="2">
    <source>
        <dbReference type="ARBA" id="ARBA00009226"/>
    </source>
</evidence>
<evidence type="ECO:0000256" key="6">
    <source>
        <dbReference type="ARBA" id="ARBA00022779"/>
    </source>
</evidence>
<dbReference type="SUPFAM" id="SSF101801">
    <property type="entry name" value="Surface presentation of antigens (SPOA)"/>
    <property type="match status" value="1"/>
</dbReference>
<sequence>MEEEKQENIMDMWASALKEQEEASKQEQQKQEVKQEEEVEAEISDKLKRFLDIPLHVEVVVGSTVITLGELLHLDTGSVVELEQNVEAPVDIKVNGKLIAKGEIVIIEDKFGVRIIDILGKEERIKEVI</sequence>
<evidence type="ECO:0000256" key="5">
    <source>
        <dbReference type="ARBA" id="ARBA00022500"/>
    </source>
</evidence>
<feature type="region of interest" description="Disordered" evidence="8">
    <location>
        <begin position="1"/>
        <end position="37"/>
    </location>
</feature>
<feature type="domain" description="Flagellar motor switch protein FliN-like C-terminal" evidence="9">
    <location>
        <begin position="49"/>
        <end position="119"/>
    </location>
</feature>
<dbReference type="PANTHER" id="PTHR43484:SF1">
    <property type="entry name" value="FLAGELLAR MOTOR SWITCH PROTEIN FLIN"/>
    <property type="match status" value="1"/>
</dbReference>
<reference evidence="10" key="1">
    <citation type="journal article" date="2020" name="mSystems">
        <title>Genome- and Community-Level Interaction Insights into Carbon Utilization and Element Cycling Functions of Hydrothermarchaeota in Hydrothermal Sediment.</title>
        <authorList>
            <person name="Zhou Z."/>
            <person name="Liu Y."/>
            <person name="Xu W."/>
            <person name="Pan J."/>
            <person name="Luo Z.H."/>
            <person name="Li M."/>
        </authorList>
    </citation>
    <scope>NUCLEOTIDE SEQUENCE [LARGE SCALE GENOMIC DNA]</scope>
    <source>
        <strain evidence="10">SpSt-132</strain>
    </source>
</reference>
<dbReference type="GO" id="GO:0003774">
    <property type="term" value="F:cytoskeletal motor activity"/>
    <property type="evidence" value="ECO:0007669"/>
    <property type="project" value="InterPro"/>
</dbReference>
<comment type="caution">
    <text evidence="10">The sequence shown here is derived from an EMBL/GenBank/DDBJ whole genome shotgun (WGS) entry which is preliminary data.</text>
</comment>
<dbReference type="GO" id="GO:0071973">
    <property type="term" value="P:bacterial-type flagellum-dependent cell motility"/>
    <property type="evidence" value="ECO:0007669"/>
    <property type="project" value="InterPro"/>
</dbReference>
<dbReference type="GO" id="GO:0009425">
    <property type="term" value="C:bacterial-type flagellum basal body"/>
    <property type="evidence" value="ECO:0007669"/>
    <property type="project" value="InterPro"/>
</dbReference>
<dbReference type="AlphaFoldDB" id="A0A7C2Z2U0"/>